<evidence type="ECO:0000256" key="1">
    <source>
        <dbReference type="SAM" id="MobiDB-lite"/>
    </source>
</evidence>
<dbReference type="InterPro" id="IPR012348">
    <property type="entry name" value="RNR-like"/>
</dbReference>
<dbReference type="GO" id="GO:0016491">
    <property type="term" value="F:oxidoreductase activity"/>
    <property type="evidence" value="ECO:0007669"/>
    <property type="project" value="InterPro"/>
</dbReference>
<dbReference type="InterPro" id="IPR025859">
    <property type="entry name" value="AurF/CmlI"/>
</dbReference>
<reference evidence="2 3" key="1">
    <citation type="journal article" date="2014" name="BMC Genomics">
        <title>Genome based analysis of type-I polyketide synthase and nonribosomal peptide synthetase gene clusters in seven strains of five representative Nocardia species.</title>
        <authorList>
            <person name="Komaki H."/>
            <person name="Ichikawa N."/>
            <person name="Hosoyama A."/>
            <person name="Takahashi-Nakaguchi A."/>
            <person name="Matsuzawa T."/>
            <person name="Suzuki K."/>
            <person name="Fujita N."/>
            <person name="Gonoi T."/>
        </authorList>
    </citation>
    <scope>NUCLEOTIDE SEQUENCE [LARGE SCALE GENOMIC DNA]</scope>
    <source>
        <strain evidence="2 3">NBRC 15531</strain>
    </source>
</reference>
<evidence type="ECO:0000313" key="2">
    <source>
        <dbReference type="EMBL" id="GAD81615.1"/>
    </source>
</evidence>
<evidence type="ECO:0000313" key="3">
    <source>
        <dbReference type="Proteomes" id="UP000017048"/>
    </source>
</evidence>
<name>U5E4L2_NOCAS</name>
<dbReference type="eggNOG" id="COG3396">
    <property type="taxonomic scope" value="Bacteria"/>
</dbReference>
<feature type="region of interest" description="Disordered" evidence="1">
    <location>
        <begin position="322"/>
        <end position="342"/>
    </location>
</feature>
<protein>
    <recommendedName>
        <fullName evidence="4">Diiron oxygenase</fullName>
    </recommendedName>
</protein>
<keyword evidence="3" id="KW-1185">Reference proteome</keyword>
<dbReference type="GeneID" id="91519098"/>
<gene>
    <name evidence="2" type="ORF">NCAST_05_00490</name>
</gene>
<dbReference type="Gene3D" id="1.10.620.20">
    <property type="entry name" value="Ribonucleotide Reductase, subunit A"/>
    <property type="match status" value="1"/>
</dbReference>
<dbReference type="STRING" id="1824.SAMN05444423_107244"/>
<dbReference type="Pfam" id="PF11583">
    <property type="entry name" value="AurF"/>
    <property type="match status" value="1"/>
</dbReference>
<evidence type="ECO:0008006" key="4">
    <source>
        <dbReference type="Google" id="ProtNLM"/>
    </source>
</evidence>
<dbReference type="Proteomes" id="UP000017048">
    <property type="component" value="Unassembled WGS sequence"/>
</dbReference>
<feature type="compositionally biased region" description="Basic and acidic residues" evidence="1">
    <location>
        <begin position="322"/>
        <end position="331"/>
    </location>
</feature>
<organism evidence="2 3">
    <name type="scientific">Nocardia asteroides NBRC 15531</name>
    <dbReference type="NCBI Taxonomy" id="1110697"/>
    <lineage>
        <taxon>Bacteria</taxon>
        <taxon>Bacillati</taxon>
        <taxon>Actinomycetota</taxon>
        <taxon>Actinomycetes</taxon>
        <taxon>Mycobacteriales</taxon>
        <taxon>Nocardiaceae</taxon>
        <taxon>Nocardia</taxon>
    </lineage>
</organism>
<dbReference type="RefSeq" id="WP_019048522.1">
    <property type="nucleotide sequence ID" value="NZ_BAFO02000005.1"/>
</dbReference>
<sequence>MTLANRAPGERHRAGEPEDYARLLHELADASVHRHFDPYRDVAWDDPEVRVVPDDPRWILPDFDPLGGHPWYRALPRERQIAVGMYRQANTARVGLQFEQLLIAGFMVYLGRLPNGSAEFRYATHEVIEECNHTLMFQEAVNRSGVDAPGFGPLFRAVAPLVALFPRISGSFFFMCVLAGEEPIDHIQKQYLRSDDGYHPMVRGVMRIHVAEEARHISFAHEFLRTHVPRASAPARFALSLVFPVALRVACDLIVVPPREFWREFEVPDAVRREVFWRSPRARATLRGYFGDVRMLADEIGLMNPVARLLWRGLGIDGRPSRYRGEPDREPAVTAATAGARR</sequence>
<dbReference type="AlphaFoldDB" id="U5E4L2"/>
<dbReference type="EMBL" id="BAFO02000005">
    <property type="protein sequence ID" value="GAD81615.1"/>
    <property type="molecule type" value="Genomic_DNA"/>
</dbReference>
<dbReference type="OrthoDB" id="5138986at2"/>
<dbReference type="InterPro" id="IPR009078">
    <property type="entry name" value="Ferritin-like_SF"/>
</dbReference>
<dbReference type="SUPFAM" id="SSF47240">
    <property type="entry name" value="Ferritin-like"/>
    <property type="match status" value="1"/>
</dbReference>
<accession>U5E4L2</accession>
<comment type="caution">
    <text evidence="2">The sequence shown here is derived from an EMBL/GenBank/DDBJ whole genome shotgun (WGS) entry which is preliminary data.</text>
</comment>
<proteinExistence type="predicted"/>